<evidence type="ECO:0000313" key="3">
    <source>
        <dbReference type="Proteomes" id="UP000230069"/>
    </source>
</evidence>
<protein>
    <recommendedName>
        <fullName evidence="1">MATH domain-containing protein</fullName>
    </recommendedName>
</protein>
<feature type="domain" description="MATH" evidence="1">
    <location>
        <begin position="173"/>
        <end position="277"/>
    </location>
</feature>
<dbReference type="SMART" id="SM00061">
    <property type="entry name" value="MATH"/>
    <property type="match status" value="1"/>
</dbReference>
<dbReference type="Gene3D" id="2.60.210.10">
    <property type="entry name" value="Apoptosis, Tumor Necrosis Factor Receptor Associated Protein 2, Chain A"/>
    <property type="match status" value="2"/>
</dbReference>
<evidence type="ECO:0000313" key="2">
    <source>
        <dbReference type="EMBL" id="PIA60379.1"/>
    </source>
</evidence>
<keyword evidence="3" id="KW-1185">Reference proteome</keyword>
<name>A0A2G5EXB6_AQUCA</name>
<proteinExistence type="predicted"/>
<dbReference type="OrthoDB" id="1883087at2759"/>
<dbReference type="AlphaFoldDB" id="A0A2G5EXB6"/>
<dbReference type="PANTHER" id="PTHR46162">
    <property type="entry name" value="TRAF-LIKE FAMILY PROTEIN"/>
    <property type="match status" value="1"/>
</dbReference>
<dbReference type="InParanoid" id="A0A2G5EXB6"/>
<dbReference type="CDD" id="cd00121">
    <property type="entry name" value="MATH"/>
    <property type="match status" value="2"/>
</dbReference>
<dbReference type="STRING" id="218851.A0A2G5EXB6"/>
<accession>A0A2G5EXB6</accession>
<dbReference type="Proteomes" id="UP000230069">
    <property type="component" value="Unassembled WGS sequence"/>
</dbReference>
<reference evidence="2 3" key="1">
    <citation type="submission" date="2017-09" db="EMBL/GenBank/DDBJ databases">
        <title>WGS assembly of Aquilegia coerulea Goldsmith.</title>
        <authorList>
            <person name="Hodges S."/>
            <person name="Kramer E."/>
            <person name="Nordborg M."/>
            <person name="Tomkins J."/>
            <person name="Borevitz J."/>
            <person name="Derieg N."/>
            <person name="Yan J."/>
            <person name="Mihaltcheva S."/>
            <person name="Hayes R.D."/>
            <person name="Rokhsar D."/>
        </authorList>
    </citation>
    <scope>NUCLEOTIDE SEQUENCE [LARGE SCALE GENOMIC DNA]</scope>
    <source>
        <strain evidence="3">cv. Goldsmith</strain>
    </source>
</reference>
<evidence type="ECO:0000259" key="1">
    <source>
        <dbReference type="PROSITE" id="PS50144"/>
    </source>
</evidence>
<gene>
    <name evidence="2" type="ORF">AQUCO_00300105v1</name>
</gene>
<sequence>MNITPESNAGRKISSIRYAAPTHYTFKIVSYSLFSQHSIDMFESNVFESGGYKWKLVLYPNEYNRSKKKHHISLYLEVAETDGLTPGWEINAVVALFLYDQNRQTYLTFEGRFRRFHALQRRWGYSQLIPVATFKDPSSGYLVDDTCIFGAEVFVAKSTGEGECFSMIEDATSYKHTWKIESFSLIKDKEVHKSELISAGDWNCKIELSPRVMARKTTKFLYIYALKIHVSVIGYMQSVAVWFDGCAWGHEFMELECLNDPTMGFLVNDSIIIEAEVTVLGSSVSTSTI</sequence>
<feature type="domain" description="MATH" evidence="1">
    <location>
        <begin position="21"/>
        <end position="153"/>
    </location>
</feature>
<dbReference type="Pfam" id="PF22486">
    <property type="entry name" value="MATH_2"/>
    <property type="match status" value="1"/>
</dbReference>
<dbReference type="SUPFAM" id="SSF49599">
    <property type="entry name" value="TRAF domain-like"/>
    <property type="match status" value="2"/>
</dbReference>
<dbReference type="EMBL" id="KZ305020">
    <property type="protein sequence ID" value="PIA60379.1"/>
    <property type="molecule type" value="Genomic_DNA"/>
</dbReference>
<organism evidence="2 3">
    <name type="scientific">Aquilegia coerulea</name>
    <name type="common">Rocky mountain columbine</name>
    <dbReference type="NCBI Taxonomy" id="218851"/>
    <lineage>
        <taxon>Eukaryota</taxon>
        <taxon>Viridiplantae</taxon>
        <taxon>Streptophyta</taxon>
        <taxon>Embryophyta</taxon>
        <taxon>Tracheophyta</taxon>
        <taxon>Spermatophyta</taxon>
        <taxon>Magnoliopsida</taxon>
        <taxon>Ranunculales</taxon>
        <taxon>Ranunculaceae</taxon>
        <taxon>Thalictroideae</taxon>
        <taxon>Aquilegia</taxon>
    </lineage>
</organism>
<dbReference type="InterPro" id="IPR002083">
    <property type="entry name" value="MATH/TRAF_dom"/>
</dbReference>
<dbReference type="InterPro" id="IPR008974">
    <property type="entry name" value="TRAF-like"/>
</dbReference>
<dbReference type="PROSITE" id="PS50144">
    <property type="entry name" value="MATH"/>
    <property type="match status" value="2"/>
</dbReference>
<dbReference type="PANTHER" id="PTHR46162:SF2">
    <property type="entry name" value="ANKYRIN REPEAT-CONTAINING PROTEIN-RELATED"/>
    <property type="match status" value="1"/>
</dbReference>